<proteinExistence type="predicted"/>
<dbReference type="AlphaFoldDB" id="A0A1H9WJB0"/>
<evidence type="ECO:0000313" key="1">
    <source>
        <dbReference type="EMBL" id="SES34042.1"/>
    </source>
</evidence>
<reference evidence="2" key="1">
    <citation type="submission" date="2016-10" db="EMBL/GenBank/DDBJ databases">
        <authorList>
            <person name="Varghese N."/>
            <person name="Submissions S."/>
        </authorList>
    </citation>
    <scope>NUCLEOTIDE SEQUENCE [LARGE SCALE GENOMIC DNA]</scope>
    <source>
        <strain evidence="2">S9</strain>
    </source>
</reference>
<sequence>MYMFKKMLYSMVSMTIIIIAGILVYLSQVTGLTFALPEESLGSIPNTFENENYVYYLTDDQINDAIKKAVSSTDLLENFLLETIEDTTDGSQVAFAYVETPYLTVINEARKSFDLEGRRPAGEEIRRKLTDSFLPVHIRFYQNKGFVHDVKIIQQDEEIIPFKTETNGSGAVETIYLHIMDVDMTEPAYVYVMDRVNEEAYHISKIDFYNYQPEEKQTGNKPALQ</sequence>
<accession>A0A1H9WJB0</accession>
<dbReference type="Proteomes" id="UP000198571">
    <property type="component" value="Unassembled WGS sequence"/>
</dbReference>
<organism evidence="1 2">
    <name type="scientific">Salipaludibacillus aurantiacus</name>
    <dbReference type="NCBI Taxonomy" id="1601833"/>
    <lineage>
        <taxon>Bacteria</taxon>
        <taxon>Bacillati</taxon>
        <taxon>Bacillota</taxon>
        <taxon>Bacilli</taxon>
        <taxon>Bacillales</taxon>
        <taxon>Bacillaceae</taxon>
    </lineage>
</organism>
<name>A0A1H9WJB0_9BACI</name>
<keyword evidence="2" id="KW-1185">Reference proteome</keyword>
<evidence type="ECO:0000313" key="2">
    <source>
        <dbReference type="Proteomes" id="UP000198571"/>
    </source>
</evidence>
<dbReference type="EMBL" id="FOGT01000017">
    <property type="protein sequence ID" value="SES34042.1"/>
    <property type="molecule type" value="Genomic_DNA"/>
</dbReference>
<gene>
    <name evidence="1" type="ORF">SAMN05518684_11779</name>
</gene>
<protein>
    <submittedName>
        <fullName evidence="1">Uncharacterized protein</fullName>
    </submittedName>
</protein>